<dbReference type="Pfam" id="PF02365">
    <property type="entry name" value="NAM"/>
    <property type="match status" value="1"/>
</dbReference>
<dbReference type="AlphaFoldDB" id="A0ABD1BSZ2"/>
<comment type="subcellular location">
    <subcellularLocation>
        <location evidence="1">Nucleus</location>
    </subcellularLocation>
</comment>
<name>A0ABD1BSZ2_CARAN</name>
<dbReference type="GO" id="GO:0003677">
    <property type="term" value="F:DNA binding"/>
    <property type="evidence" value="ECO:0007669"/>
    <property type="project" value="UniProtKB-KW"/>
</dbReference>
<dbReference type="GO" id="GO:0005634">
    <property type="term" value="C:nucleus"/>
    <property type="evidence" value="ECO:0007669"/>
    <property type="project" value="UniProtKB-SubCell"/>
</dbReference>
<dbReference type="PROSITE" id="PS51005">
    <property type="entry name" value="NAC"/>
    <property type="match status" value="1"/>
</dbReference>
<accession>A0ABD1BSZ2</accession>
<keyword evidence="4" id="KW-0804">Transcription</keyword>
<protein>
    <submittedName>
        <fullName evidence="8">NAC domain-containing protein 5</fullName>
    </submittedName>
</protein>
<keyword evidence="9" id="KW-1185">Reference proteome</keyword>
<evidence type="ECO:0000259" key="7">
    <source>
        <dbReference type="PROSITE" id="PS51005"/>
    </source>
</evidence>
<organism evidence="8 9">
    <name type="scientific">Cardamine amara subsp. amara</name>
    <dbReference type="NCBI Taxonomy" id="228776"/>
    <lineage>
        <taxon>Eukaryota</taxon>
        <taxon>Viridiplantae</taxon>
        <taxon>Streptophyta</taxon>
        <taxon>Embryophyta</taxon>
        <taxon>Tracheophyta</taxon>
        <taxon>Spermatophyta</taxon>
        <taxon>Magnoliopsida</taxon>
        <taxon>eudicotyledons</taxon>
        <taxon>Gunneridae</taxon>
        <taxon>Pentapetalae</taxon>
        <taxon>rosids</taxon>
        <taxon>malvids</taxon>
        <taxon>Brassicales</taxon>
        <taxon>Brassicaceae</taxon>
        <taxon>Cardamineae</taxon>
        <taxon>Cardamine</taxon>
    </lineage>
</organism>
<dbReference type="Proteomes" id="UP001558713">
    <property type="component" value="Unassembled WGS sequence"/>
</dbReference>
<keyword evidence="2" id="KW-0805">Transcription regulation</keyword>
<proteinExistence type="predicted"/>
<dbReference type="InterPro" id="IPR036093">
    <property type="entry name" value="NAC_dom_sf"/>
</dbReference>
<evidence type="ECO:0000313" key="8">
    <source>
        <dbReference type="EMBL" id="KAL1220312.1"/>
    </source>
</evidence>
<evidence type="ECO:0000256" key="4">
    <source>
        <dbReference type="ARBA" id="ARBA00023163"/>
    </source>
</evidence>
<gene>
    <name evidence="8" type="ORF">V5N11_021075</name>
</gene>
<evidence type="ECO:0000313" key="9">
    <source>
        <dbReference type="Proteomes" id="UP001558713"/>
    </source>
</evidence>
<sequence length="345" mass="39656">MKMPKGFKFVPTDEQNIDDYLRPKNMNSDTRDVDEVISTVTICNFDPWELPYQSRMKSSDQTWYFFVPIEYKDSKCDKQKRKTKSGFWKQNGKNDIVRKRGGINEKIGEKWFLGFKLSDGSNTKWVMHEYHLTFFSPNQEVKFTLCKVMNNEETDISSSSAAVGSEIENTPSLTTRSEGSYTEWLQIHGLLNPRRQSSTGFLDVHEEAPLVESSDDQEWKSYLVDDEPMFMQDYRNIYRPQKSLTVYSTDDNHSDLISGTTSSIVTSSNCDSFGSTNHRIDQIKLESLTQEVSQALRTSVGTSDEKKNNPYDDAQGTEITESKMGQETVKKKIAGLFYKTIQRLV</sequence>
<dbReference type="EMBL" id="JBANAX010000157">
    <property type="protein sequence ID" value="KAL1220312.1"/>
    <property type="molecule type" value="Genomic_DNA"/>
</dbReference>
<comment type="caution">
    <text evidence="8">The sequence shown here is derived from an EMBL/GenBank/DDBJ whole genome shotgun (WGS) entry which is preliminary data.</text>
</comment>
<dbReference type="Gene3D" id="2.170.150.80">
    <property type="entry name" value="NAC domain"/>
    <property type="match status" value="1"/>
</dbReference>
<evidence type="ECO:0000256" key="3">
    <source>
        <dbReference type="ARBA" id="ARBA00023125"/>
    </source>
</evidence>
<dbReference type="InterPro" id="IPR003441">
    <property type="entry name" value="NAC-dom"/>
</dbReference>
<evidence type="ECO:0000256" key="6">
    <source>
        <dbReference type="SAM" id="MobiDB-lite"/>
    </source>
</evidence>
<reference evidence="8 9" key="1">
    <citation type="submission" date="2024-04" db="EMBL/GenBank/DDBJ databases">
        <title>Genome assembly C_amara_ONT_v2.</title>
        <authorList>
            <person name="Yant L."/>
            <person name="Moore C."/>
            <person name="Slenker M."/>
        </authorList>
    </citation>
    <scope>NUCLEOTIDE SEQUENCE [LARGE SCALE GENOMIC DNA]</scope>
    <source>
        <tissue evidence="8">Leaf</tissue>
    </source>
</reference>
<feature type="domain" description="NAC" evidence="7">
    <location>
        <begin position="3"/>
        <end position="151"/>
    </location>
</feature>
<feature type="region of interest" description="Disordered" evidence="6">
    <location>
        <begin position="296"/>
        <end position="319"/>
    </location>
</feature>
<keyword evidence="5" id="KW-0539">Nucleus</keyword>
<dbReference type="PANTHER" id="PTHR31989">
    <property type="entry name" value="NAC DOMAIN-CONTAINING PROTEIN 82-RELATED"/>
    <property type="match status" value="1"/>
</dbReference>
<evidence type="ECO:0000256" key="2">
    <source>
        <dbReference type="ARBA" id="ARBA00023015"/>
    </source>
</evidence>
<dbReference type="SUPFAM" id="SSF101941">
    <property type="entry name" value="NAC domain"/>
    <property type="match status" value="1"/>
</dbReference>
<evidence type="ECO:0000256" key="5">
    <source>
        <dbReference type="ARBA" id="ARBA00023242"/>
    </source>
</evidence>
<keyword evidence="3" id="KW-0238">DNA-binding</keyword>
<evidence type="ECO:0000256" key="1">
    <source>
        <dbReference type="ARBA" id="ARBA00004123"/>
    </source>
</evidence>